<evidence type="ECO:0000313" key="1">
    <source>
        <dbReference type="EMBL" id="KAH9292996.1"/>
    </source>
</evidence>
<protein>
    <submittedName>
        <fullName evidence="1">Uncharacterized protein</fullName>
    </submittedName>
</protein>
<dbReference type="Proteomes" id="UP000824469">
    <property type="component" value="Unassembled WGS sequence"/>
</dbReference>
<accession>A0AA38C5W7</accession>
<sequence>SPEHPVDPIVPTEVVESSHPSHALVPYQASEVSNLLSTPFDPFSWINEFLGEESRIVQQAVTPNFEAILKYIKTKRSRKAHTTSRFFTEASGAQFVEVSCLKVIKPVEEMTPNDYEMTRVSLGQATHEGDAHLFKESSTQILARNEEYKKTIDQLEEH</sequence>
<dbReference type="AlphaFoldDB" id="A0AA38C5W7"/>
<evidence type="ECO:0000313" key="2">
    <source>
        <dbReference type="Proteomes" id="UP000824469"/>
    </source>
</evidence>
<name>A0AA38C5W7_TAXCH</name>
<feature type="non-terminal residue" evidence="1">
    <location>
        <position position="158"/>
    </location>
</feature>
<keyword evidence="2" id="KW-1185">Reference proteome</keyword>
<feature type="non-terminal residue" evidence="1">
    <location>
        <position position="1"/>
    </location>
</feature>
<organism evidence="1 2">
    <name type="scientific">Taxus chinensis</name>
    <name type="common">Chinese yew</name>
    <name type="synonym">Taxus wallichiana var. chinensis</name>
    <dbReference type="NCBI Taxonomy" id="29808"/>
    <lineage>
        <taxon>Eukaryota</taxon>
        <taxon>Viridiplantae</taxon>
        <taxon>Streptophyta</taxon>
        <taxon>Embryophyta</taxon>
        <taxon>Tracheophyta</taxon>
        <taxon>Spermatophyta</taxon>
        <taxon>Pinopsida</taxon>
        <taxon>Pinidae</taxon>
        <taxon>Conifers II</taxon>
        <taxon>Cupressales</taxon>
        <taxon>Taxaceae</taxon>
        <taxon>Taxus</taxon>
    </lineage>
</organism>
<gene>
    <name evidence="1" type="ORF">KI387_041823</name>
</gene>
<reference evidence="1 2" key="1">
    <citation type="journal article" date="2021" name="Nat. Plants">
        <title>The Taxus genome provides insights into paclitaxel biosynthesis.</title>
        <authorList>
            <person name="Xiong X."/>
            <person name="Gou J."/>
            <person name="Liao Q."/>
            <person name="Li Y."/>
            <person name="Zhou Q."/>
            <person name="Bi G."/>
            <person name="Li C."/>
            <person name="Du R."/>
            <person name="Wang X."/>
            <person name="Sun T."/>
            <person name="Guo L."/>
            <person name="Liang H."/>
            <person name="Lu P."/>
            <person name="Wu Y."/>
            <person name="Zhang Z."/>
            <person name="Ro D.K."/>
            <person name="Shang Y."/>
            <person name="Huang S."/>
            <person name="Yan J."/>
        </authorList>
    </citation>
    <scope>NUCLEOTIDE SEQUENCE [LARGE SCALE GENOMIC DNA]</scope>
    <source>
        <strain evidence="1">Ta-2019</strain>
    </source>
</reference>
<comment type="caution">
    <text evidence="1">The sequence shown here is derived from an EMBL/GenBank/DDBJ whole genome shotgun (WGS) entry which is preliminary data.</text>
</comment>
<dbReference type="EMBL" id="JAHRHJ020001897">
    <property type="protein sequence ID" value="KAH9292996.1"/>
    <property type="molecule type" value="Genomic_DNA"/>
</dbReference>
<proteinExistence type="predicted"/>